<organism evidence="2 3">
    <name type="scientific">Klenkia brasiliensis</name>
    <dbReference type="NCBI Taxonomy" id="333142"/>
    <lineage>
        <taxon>Bacteria</taxon>
        <taxon>Bacillati</taxon>
        <taxon>Actinomycetota</taxon>
        <taxon>Actinomycetes</taxon>
        <taxon>Geodermatophilales</taxon>
        <taxon>Geodermatophilaceae</taxon>
        <taxon>Klenkia</taxon>
    </lineage>
</organism>
<keyword evidence="3" id="KW-1185">Reference proteome</keyword>
<evidence type="ECO:0000313" key="3">
    <source>
        <dbReference type="Proteomes" id="UP000198863"/>
    </source>
</evidence>
<evidence type="ECO:0008006" key="4">
    <source>
        <dbReference type="Google" id="ProtNLM"/>
    </source>
</evidence>
<name>A0A1G8A0F4_9ACTN</name>
<dbReference type="RefSeq" id="WP_091069046.1">
    <property type="nucleotide sequence ID" value="NZ_FNCF01000010.1"/>
</dbReference>
<evidence type="ECO:0000256" key="1">
    <source>
        <dbReference type="SAM" id="MobiDB-lite"/>
    </source>
</evidence>
<reference evidence="3" key="1">
    <citation type="submission" date="2016-10" db="EMBL/GenBank/DDBJ databases">
        <authorList>
            <person name="Varghese N."/>
            <person name="Submissions S."/>
        </authorList>
    </citation>
    <scope>NUCLEOTIDE SEQUENCE [LARGE SCALE GENOMIC DNA]</scope>
    <source>
        <strain evidence="3">DSM 44526</strain>
    </source>
</reference>
<accession>A0A1G8A0F4</accession>
<dbReference type="Proteomes" id="UP000198863">
    <property type="component" value="Unassembled WGS sequence"/>
</dbReference>
<sequence>MTQHEPHEPAVHLDLREPALVVRTLRLTDEAVVREARHWTTGRRGPAVEGVNTDADLSVFLTEAVVLGARALAAMGQSGEARAVEAMLREVREKTASATHEAAQLTRRTVSAAAETMDKATTSAKRSITEAEERSRKELTAAVDAAQKAIVAEMQRTLGGENPALVERLRPLLDAFGTSVGESARSATDELLRQAVKQFDPADPTSPVAKLASALAQQQEVVTAKLDKNHAELAVAVAELATVVKVERGKSNVVHLTTLKGRPFEDSVGGLLRELAAGLGDEYAVTGTSAGRLPNSKKGDAVLHVGGADVRVVVEVTDSTARRQWIPYFDEAERNRDALAALGVVRTIEQNGGQHVRILGPRRVVVAFDPEHDEPELLRTVLQLLRAAALAASARSGAAEVITATEHIAAAVAQLSVVDSIKKAAAGIQKSGFAIEGDCAKVTTAIRRSLDLALAALGGITSSELSSAEKFGAA</sequence>
<feature type="region of interest" description="Disordered" evidence="1">
    <location>
        <begin position="115"/>
        <end position="135"/>
    </location>
</feature>
<dbReference type="EMBL" id="FNCF01000010">
    <property type="protein sequence ID" value="SDH14434.1"/>
    <property type="molecule type" value="Genomic_DNA"/>
</dbReference>
<proteinExistence type="predicted"/>
<evidence type="ECO:0000313" key="2">
    <source>
        <dbReference type="EMBL" id="SDH14434.1"/>
    </source>
</evidence>
<gene>
    <name evidence="2" type="ORF">SAMN05660324_0003</name>
</gene>
<dbReference type="AlphaFoldDB" id="A0A1G8A0F4"/>
<protein>
    <recommendedName>
        <fullName evidence="4">Fis family transcriptional regulator</fullName>
    </recommendedName>
</protein>
<dbReference type="OrthoDB" id="4502104at2"/>